<dbReference type="SUPFAM" id="SSF50621">
    <property type="entry name" value="Alanine racemase C-terminal domain-like"/>
    <property type="match status" value="1"/>
</dbReference>
<dbReference type="GO" id="GO:0030170">
    <property type="term" value="F:pyridoxal phosphate binding"/>
    <property type="evidence" value="ECO:0007669"/>
    <property type="project" value="UniProtKB-UniRule"/>
</dbReference>
<comment type="subunit">
    <text evidence="5">Homodimer.</text>
</comment>
<evidence type="ECO:0000256" key="7">
    <source>
        <dbReference type="PIRSR" id="PIRSR600183-50"/>
    </source>
</evidence>
<feature type="binding site" evidence="5">
    <location>
        <position position="239"/>
    </location>
    <ligand>
        <name>pyridoxal 5'-phosphate</name>
        <dbReference type="ChEBI" id="CHEBI:597326"/>
    </ligand>
</feature>
<comment type="catalytic activity">
    <reaction evidence="5 8">
        <text>meso-2,6-diaminopimelate + H(+) = L-lysine + CO2</text>
        <dbReference type="Rhea" id="RHEA:15101"/>
        <dbReference type="ChEBI" id="CHEBI:15378"/>
        <dbReference type="ChEBI" id="CHEBI:16526"/>
        <dbReference type="ChEBI" id="CHEBI:32551"/>
        <dbReference type="ChEBI" id="CHEBI:57791"/>
        <dbReference type="EC" id="4.1.1.20"/>
    </reaction>
</comment>
<comment type="pathway">
    <text evidence="5 8">Amino-acid biosynthesis; L-lysine biosynthesis via DAP pathway; L-lysine from DL-2,6-diaminopimelate: step 1/1.</text>
</comment>
<dbReference type="FunFam" id="3.20.20.10:FF:000003">
    <property type="entry name" value="Diaminopimelate decarboxylase"/>
    <property type="match status" value="1"/>
</dbReference>
<dbReference type="InterPro" id="IPR022653">
    <property type="entry name" value="De-COase2_pyr-phos_BS"/>
</dbReference>
<dbReference type="Proteomes" id="UP000033774">
    <property type="component" value="Unassembled WGS sequence"/>
</dbReference>
<keyword evidence="5 8" id="KW-0457">Lysine biosynthesis</keyword>
<feature type="binding site" evidence="5">
    <location>
        <position position="343"/>
    </location>
    <ligand>
        <name>substrate</name>
    </ligand>
</feature>
<dbReference type="Gene3D" id="2.40.37.10">
    <property type="entry name" value="Lyase, Ornithine Decarboxylase, Chain A, domain 1"/>
    <property type="match status" value="1"/>
</dbReference>
<feature type="binding site" evidence="5">
    <location>
        <position position="312"/>
    </location>
    <ligand>
        <name>substrate</name>
    </ligand>
</feature>
<dbReference type="RefSeq" id="WP_045775153.1">
    <property type="nucleotide sequence ID" value="NZ_LAJY01000134.1"/>
</dbReference>
<evidence type="ECO:0000259" key="10">
    <source>
        <dbReference type="Pfam" id="PF02784"/>
    </source>
</evidence>
<dbReference type="InterPro" id="IPR009006">
    <property type="entry name" value="Ala_racemase/Decarboxylase_C"/>
</dbReference>
<dbReference type="InterPro" id="IPR022643">
    <property type="entry name" value="De-COase2_C"/>
</dbReference>
<feature type="modified residue" description="N6-(pyridoxal phosphate)lysine" evidence="5 7">
    <location>
        <position position="60"/>
    </location>
</feature>
<evidence type="ECO:0000259" key="9">
    <source>
        <dbReference type="Pfam" id="PF00278"/>
    </source>
</evidence>
<evidence type="ECO:0000256" key="8">
    <source>
        <dbReference type="RuleBase" id="RU003738"/>
    </source>
</evidence>
<feature type="domain" description="Orn/DAP/Arg decarboxylase 2 N-terminal" evidence="10">
    <location>
        <begin position="36"/>
        <end position="279"/>
    </location>
</feature>
<evidence type="ECO:0000313" key="12">
    <source>
        <dbReference type="Proteomes" id="UP000033774"/>
    </source>
</evidence>
<dbReference type="GO" id="GO:0008836">
    <property type="term" value="F:diaminopimelate decarboxylase activity"/>
    <property type="evidence" value="ECO:0007669"/>
    <property type="project" value="UniProtKB-UniRule"/>
</dbReference>
<protein>
    <recommendedName>
        <fullName evidence="5 6">Diaminopimelate decarboxylase</fullName>
        <shortName evidence="5">DAP decarboxylase</shortName>
        <shortName evidence="5">DAPDC</shortName>
        <ecNumber evidence="5 6">4.1.1.20</ecNumber>
    </recommendedName>
</protein>
<evidence type="ECO:0000256" key="3">
    <source>
        <dbReference type="ARBA" id="ARBA00022898"/>
    </source>
</evidence>
<evidence type="ECO:0000313" key="11">
    <source>
        <dbReference type="EMBL" id="KJV10186.1"/>
    </source>
</evidence>
<keyword evidence="12" id="KW-1185">Reference proteome</keyword>
<dbReference type="EMBL" id="LAJY01000134">
    <property type="protein sequence ID" value="KJV10186.1"/>
    <property type="molecule type" value="Genomic_DNA"/>
</dbReference>
<dbReference type="InterPro" id="IPR000183">
    <property type="entry name" value="Orn/DAP/Arg_de-COase"/>
</dbReference>
<dbReference type="PROSITE" id="PS00878">
    <property type="entry name" value="ODR_DC_2_1"/>
    <property type="match status" value="1"/>
</dbReference>
<feature type="binding site" evidence="5">
    <location>
        <begin position="273"/>
        <end position="276"/>
    </location>
    <ligand>
        <name>pyridoxal 5'-phosphate</name>
        <dbReference type="ChEBI" id="CHEBI:597326"/>
    </ligand>
</feature>
<feature type="binding site" evidence="5">
    <location>
        <position position="371"/>
    </location>
    <ligand>
        <name>substrate</name>
    </ligand>
</feature>
<keyword evidence="2 5" id="KW-0210">Decarboxylase</keyword>
<evidence type="ECO:0000256" key="2">
    <source>
        <dbReference type="ARBA" id="ARBA00022793"/>
    </source>
</evidence>
<dbReference type="UniPathway" id="UPA00034">
    <property type="reaction ID" value="UER00027"/>
</dbReference>
<feature type="binding site" evidence="5">
    <location>
        <position position="316"/>
    </location>
    <ligand>
        <name>substrate</name>
    </ligand>
</feature>
<keyword evidence="3 5" id="KW-0663">Pyridoxal phosphate</keyword>
<keyword evidence="5" id="KW-0028">Amino-acid biosynthesis</keyword>
<dbReference type="PANTHER" id="PTHR43727">
    <property type="entry name" value="DIAMINOPIMELATE DECARBOXYLASE"/>
    <property type="match status" value="1"/>
</dbReference>
<dbReference type="PANTHER" id="PTHR43727:SF2">
    <property type="entry name" value="GROUP IV DECARBOXYLASE"/>
    <property type="match status" value="1"/>
</dbReference>
<dbReference type="PATRIC" id="fig|552518.3.peg.428"/>
<keyword evidence="4 5" id="KW-0456">Lyase</keyword>
<evidence type="ECO:0000256" key="5">
    <source>
        <dbReference type="HAMAP-Rule" id="MF_02120"/>
    </source>
</evidence>
<dbReference type="Gene3D" id="3.20.20.10">
    <property type="entry name" value="Alanine racemase"/>
    <property type="match status" value="1"/>
</dbReference>
<dbReference type="CDD" id="cd06828">
    <property type="entry name" value="PLPDE_III_DapDC"/>
    <property type="match status" value="1"/>
</dbReference>
<evidence type="ECO:0000256" key="1">
    <source>
        <dbReference type="ARBA" id="ARBA00001933"/>
    </source>
</evidence>
<dbReference type="InterPro" id="IPR022644">
    <property type="entry name" value="De-COase2_N"/>
</dbReference>
<dbReference type="HAMAP" id="MF_02120">
    <property type="entry name" value="LysA"/>
    <property type="match status" value="1"/>
</dbReference>
<feature type="domain" description="Orn/DAP/Arg decarboxylase 2 C-terminal" evidence="9">
    <location>
        <begin position="30"/>
        <end position="369"/>
    </location>
</feature>
<feature type="binding site" evidence="5">
    <location>
        <position position="276"/>
    </location>
    <ligand>
        <name>substrate</name>
    </ligand>
</feature>
<organism evidence="11 12">
    <name type="scientific">Elstera litoralis</name>
    <dbReference type="NCBI Taxonomy" id="552518"/>
    <lineage>
        <taxon>Bacteria</taxon>
        <taxon>Pseudomonadati</taxon>
        <taxon>Pseudomonadota</taxon>
        <taxon>Alphaproteobacteria</taxon>
        <taxon>Rhodospirillales</taxon>
        <taxon>Rhodospirillaceae</taxon>
        <taxon>Elstera</taxon>
    </lineage>
</organism>
<proteinExistence type="inferred from homology"/>
<dbReference type="SUPFAM" id="SSF51419">
    <property type="entry name" value="PLP-binding barrel"/>
    <property type="match status" value="1"/>
</dbReference>
<dbReference type="GO" id="GO:0009089">
    <property type="term" value="P:lysine biosynthetic process via diaminopimelate"/>
    <property type="evidence" value="ECO:0007669"/>
    <property type="project" value="UniProtKB-UniRule"/>
</dbReference>
<dbReference type="Pfam" id="PF02784">
    <property type="entry name" value="Orn_Arg_deC_N"/>
    <property type="match status" value="1"/>
</dbReference>
<dbReference type="PRINTS" id="PR01179">
    <property type="entry name" value="ODADCRBXLASE"/>
</dbReference>
<dbReference type="InterPro" id="IPR029066">
    <property type="entry name" value="PLP-binding_barrel"/>
</dbReference>
<feature type="binding site" evidence="5">
    <location>
        <position position="371"/>
    </location>
    <ligand>
        <name>pyridoxal 5'-phosphate</name>
        <dbReference type="ChEBI" id="CHEBI:597326"/>
    </ligand>
</feature>
<name>A0A0F3IU06_9PROT</name>
<feature type="active site" description="Proton donor" evidence="7">
    <location>
        <position position="342"/>
    </location>
</feature>
<dbReference type="OrthoDB" id="9802241at2"/>
<gene>
    <name evidence="5" type="primary">lysA</name>
    <name evidence="11" type="ORF">VZ95_06600</name>
</gene>
<accession>A0A0F3IU06</accession>
<evidence type="ECO:0000256" key="4">
    <source>
        <dbReference type="ARBA" id="ARBA00023239"/>
    </source>
</evidence>
<comment type="cofactor">
    <cofactor evidence="1 5 7 8">
        <name>pyridoxal 5'-phosphate</name>
        <dbReference type="ChEBI" id="CHEBI:597326"/>
    </cofactor>
</comment>
<dbReference type="Pfam" id="PF00278">
    <property type="entry name" value="Orn_DAP_Arg_deC"/>
    <property type="match status" value="1"/>
</dbReference>
<comment type="function">
    <text evidence="5">Specifically catalyzes the decarboxylation of meso-diaminopimelate (meso-DAP) to L-lysine.</text>
</comment>
<dbReference type="NCBIfam" id="TIGR01048">
    <property type="entry name" value="lysA"/>
    <property type="match status" value="1"/>
</dbReference>
<evidence type="ECO:0000256" key="6">
    <source>
        <dbReference type="NCBIfam" id="TIGR01048"/>
    </source>
</evidence>
<dbReference type="EC" id="4.1.1.20" evidence="5 6"/>
<sequence length="422" mass="44323">MSGFSYIAGSLHAEQVSLTAIAEAVGTPTYVYSGDTIRATYRDFAEAFADRDALICYAVKANSNLAVLGLLAREGAGADAVSIGEVKRAVAAGVSPQKIVFAGVAKSATEIEEALTIGILQFNVESLPELERISAIAAARGLVADVAIRINPDVDAGTHAKITTGKKGNKFGIDLDQAKSVYAHAATLPGIRAAAVAMHIGSQITTVAPFEAALTRLVALAQELIADGHPITRIDCGGGVGIPYHGEAPIDIGAYAEMVKRVTAGFPGTLMFEPGRYLVGNAGVLLSRIEYVKQGSDRRFYILDAGMNDLIRPAMYEAWHEIISVRETAETPAPVDIVGPICESSCIFAKDRPMPPLVDGDLLAILSAGAYSAAMASSYNTRALPAEILVEGDQFAVIKPRRSLDDLFSDESPAPAFVTSGV</sequence>
<reference evidence="11 12" key="1">
    <citation type="submission" date="2015-03" db="EMBL/GenBank/DDBJ databases">
        <title>Draft genome sequence of Elstera litoralis.</title>
        <authorList>
            <person name="Rahalkar M.C."/>
            <person name="Dhakephalkar P.K."/>
            <person name="Pore S.D."/>
            <person name="Arora P."/>
            <person name="Kapse N.G."/>
            <person name="Pandit P.S."/>
        </authorList>
    </citation>
    <scope>NUCLEOTIDE SEQUENCE [LARGE SCALE GENOMIC DNA]</scope>
    <source>
        <strain evidence="11 12">Dia-1</strain>
    </source>
</reference>
<comment type="similarity">
    <text evidence="5">Belongs to the Orn/Lys/Arg decarboxylase class-II family. LysA subfamily.</text>
</comment>
<dbReference type="PRINTS" id="PR01181">
    <property type="entry name" value="DAPDCRBXLASE"/>
</dbReference>
<dbReference type="AlphaFoldDB" id="A0A0F3IU06"/>
<comment type="caution">
    <text evidence="11">The sequence shown here is derived from an EMBL/GenBank/DDBJ whole genome shotgun (WGS) entry which is preliminary data.</text>
</comment>
<dbReference type="InterPro" id="IPR002986">
    <property type="entry name" value="DAP_deCOOHase_LysA"/>
</dbReference>